<evidence type="ECO:0000256" key="7">
    <source>
        <dbReference type="ARBA" id="ARBA00023136"/>
    </source>
</evidence>
<keyword evidence="3" id="KW-1003">Cell membrane</keyword>
<sequence length="266" mass="27133">MEEQMHSLTGAYALDALTDSERELFESLLHSDPQVQEEVRSLSETAALLAFGAPAVKPPAAMKANIMATIAKTPQLPATAPATATATVHDISSARSSRASTRSRQQHSKWFPALSVAASLAVLAGVGVGGWAMGHSAGQENTAQNSVAEQSAQNELLAIMGAPDAKIATTTVGDHAVVTIAASAQANKASIMVKDMPAAPSGKSYELWFISANGAVPAGLMTETPSGNSVQTLQGAIDGATHIGITVEPLGGSASPTTTPILVQAI</sequence>
<protein>
    <recommendedName>
        <fullName evidence="10">Regulator of SigK</fullName>
    </recommendedName>
    <alternativeName>
        <fullName evidence="9">Sigma-K anti-sigma factor RskA</fullName>
    </alternativeName>
</protein>
<accession>A0ABV8R1B6</accession>
<name>A0ABV8R1B6_9MICC</name>
<evidence type="ECO:0000256" key="10">
    <source>
        <dbReference type="ARBA" id="ARBA00030803"/>
    </source>
</evidence>
<evidence type="ECO:0000313" key="14">
    <source>
        <dbReference type="Proteomes" id="UP001595773"/>
    </source>
</evidence>
<dbReference type="Proteomes" id="UP001595773">
    <property type="component" value="Unassembled WGS sequence"/>
</dbReference>
<dbReference type="Pfam" id="PF10099">
    <property type="entry name" value="RskA_C"/>
    <property type="match status" value="1"/>
</dbReference>
<keyword evidence="5 11" id="KW-1133">Transmembrane helix</keyword>
<keyword evidence="14" id="KW-1185">Reference proteome</keyword>
<comment type="caution">
    <text evidence="13">The sequence shown here is derived from an EMBL/GenBank/DDBJ whole genome shotgun (WGS) entry which is preliminary data.</text>
</comment>
<keyword evidence="8" id="KW-0804">Transcription</keyword>
<evidence type="ECO:0000256" key="4">
    <source>
        <dbReference type="ARBA" id="ARBA00022692"/>
    </source>
</evidence>
<reference evidence="14" key="1">
    <citation type="journal article" date="2019" name="Int. J. Syst. Evol. Microbiol.">
        <title>The Global Catalogue of Microorganisms (GCM) 10K type strain sequencing project: providing services to taxonomists for standard genome sequencing and annotation.</title>
        <authorList>
            <consortium name="The Broad Institute Genomics Platform"/>
            <consortium name="The Broad Institute Genome Sequencing Center for Infectious Disease"/>
            <person name="Wu L."/>
            <person name="Ma J."/>
        </authorList>
    </citation>
    <scope>NUCLEOTIDE SEQUENCE [LARGE SCALE GENOMIC DNA]</scope>
    <source>
        <strain evidence="14">CGMCC 1.10698</strain>
    </source>
</reference>
<proteinExistence type="predicted"/>
<evidence type="ECO:0000256" key="6">
    <source>
        <dbReference type="ARBA" id="ARBA00023015"/>
    </source>
</evidence>
<dbReference type="PANTHER" id="PTHR37461">
    <property type="entry name" value="ANTI-SIGMA-K FACTOR RSKA"/>
    <property type="match status" value="1"/>
</dbReference>
<evidence type="ECO:0000256" key="1">
    <source>
        <dbReference type="ARBA" id="ARBA00004167"/>
    </source>
</evidence>
<evidence type="ECO:0000256" key="8">
    <source>
        <dbReference type="ARBA" id="ARBA00023163"/>
    </source>
</evidence>
<evidence type="ECO:0000256" key="11">
    <source>
        <dbReference type="SAM" id="Phobius"/>
    </source>
</evidence>
<dbReference type="InterPro" id="IPR041916">
    <property type="entry name" value="Anti_sigma_zinc_sf"/>
</dbReference>
<keyword evidence="4 11" id="KW-0812">Transmembrane</keyword>
<evidence type="ECO:0000256" key="2">
    <source>
        <dbReference type="ARBA" id="ARBA00004236"/>
    </source>
</evidence>
<dbReference type="InterPro" id="IPR051474">
    <property type="entry name" value="Anti-sigma-K/W_factor"/>
</dbReference>
<evidence type="ECO:0000259" key="12">
    <source>
        <dbReference type="Pfam" id="PF10099"/>
    </source>
</evidence>
<keyword evidence="7 11" id="KW-0472">Membrane</keyword>
<evidence type="ECO:0000256" key="5">
    <source>
        <dbReference type="ARBA" id="ARBA00022989"/>
    </source>
</evidence>
<evidence type="ECO:0000313" key="13">
    <source>
        <dbReference type="EMBL" id="MFC4265198.1"/>
    </source>
</evidence>
<keyword evidence="6" id="KW-0805">Transcription regulation</keyword>
<dbReference type="Gene3D" id="1.10.10.1320">
    <property type="entry name" value="Anti-sigma factor, zinc-finger domain"/>
    <property type="match status" value="1"/>
</dbReference>
<gene>
    <name evidence="13" type="ORF">ACFOW9_06255</name>
</gene>
<dbReference type="PANTHER" id="PTHR37461:SF1">
    <property type="entry name" value="ANTI-SIGMA-K FACTOR RSKA"/>
    <property type="match status" value="1"/>
</dbReference>
<evidence type="ECO:0000256" key="9">
    <source>
        <dbReference type="ARBA" id="ARBA00029829"/>
    </source>
</evidence>
<organism evidence="13 14">
    <name type="scientific">Arthrobacter cryoconiti</name>
    <dbReference type="NCBI Taxonomy" id="748907"/>
    <lineage>
        <taxon>Bacteria</taxon>
        <taxon>Bacillati</taxon>
        <taxon>Actinomycetota</taxon>
        <taxon>Actinomycetes</taxon>
        <taxon>Micrococcales</taxon>
        <taxon>Micrococcaceae</taxon>
        <taxon>Arthrobacter</taxon>
    </lineage>
</organism>
<dbReference type="RefSeq" id="WP_230067227.1">
    <property type="nucleotide sequence ID" value="NZ_BAABLL010000003.1"/>
</dbReference>
<comment type="subcellular location">
    <subcellularLocation>
        <location evidence="2">Cell membrane</location>
    </subcellularLocation>
    <subcellularLocation>
        <location evidence="1">Membrane</location>
        <topology evidence="1">Single-pass membrane protein</topology>
    </subcellularLocation>
</comment>
<dbReference type="EMBL" id="JBHSCQ010000006">
    <property type="protein sequence ID" value="MFC4265198.1"/>
    <property type="molecule type" value="Genomic_DNA"/>
</dbReference>
<feature type="transmembrane region" description="Helical" evidence="11">
    <location>
        <begin position="110"/>
        <end position="133"/>
    </location>
</feature>
<dbReference type="InterPro" id="IPR018764">
    <property type="entry name" value="RskA_C"/>
</dbReference>
<evidence type="ECO:0000256" key="3">
    <source>
        <dbReference type="ARBA" id="ARBA00022475"/>
    </source>
</evidence>
<feature type="domain" description="Anti-sigma K factor RskA C-terminal" evidence="12">
    <location>
        <begin position="116"/>
        <end position="261"/>
    </location>
</feature>